<dbReference type="GO" id="GO:0016787">
    <property type="term" value="F:hydrolase activity"/>
    <property type="evidence" value="ECO:0007669"/>
    <property type="project" value="UniProtKB-KW"/>
</dbReference>
<proteinExistence type="predicted"/>
<dbReference type="EMBL" id="JAANNP010000253">
    <property type="protein sequence ID" value="NHC16633.1"/>
    <property type="molecule type" value="Genomic_DNA"/>
</dbReference>
<dbReference type="InterPro" id="IPR036412">
    <property type="entry name" value="HAD-like_sf"/>
</dbReference>
<reference evidence="1 2" key="1">
    <citation type="submission" date="2020-03" db="EMBL/GenBank/DDBJ databases">
        <title>Two novel Motilibacter sp.</title>
        <authorList>
            <person name="Liu S."/>
        </authorList>
    </citation>
    <scope>NUCLEOTIDE SEQUENCE [LARGE SCALE GENOMIC DNA]</scope>
    <source>
        <strain evidence="1 2">E257</strain>
    </source>
</reference>
<dbReference type="Proteomes" id="UP000800981">
    <property type="component" value="Unassembled WGS sequence"/>
</dbReference>
<dbReference type="SUPFAM" id="SSF56784">
    <property type="entry name" value="HAD-like"/>
    <property type="match status" value="1"/>
</dbReference>
<sequence>MLDRPPTPEETAAVRTAHREAYAALRPTVRPTHGARELVDGLRGRGVPAVVVTGSGPDATRDVLAEVGAAPLPVVHTGGAVPPKPDPTSLRAGLDALGASAEGAWAVGDSVWDMRAASALGLTAVAVRSGGIGDDALRAAGAEAVVDDAAAVLELVADACDEPARVGA</sequence>
<name>A0ABX0H061_9ACTN</name>
<dbReference type="Pfam" id="PF00702">
    <property type="entry name" value="Hydrolase"/>
    <property type="match status" value="1"/>
</dbReference>
<comment type="caution">
    <text evidence="1">The sequence shown here is derived from an EMBL/GenBank/DDBJ whole genome shotgun (WGS) entry which is preliminary data.</text>
</comment>
<organism evidence="1 2">
    <name type="scientific">Motilibacter deserti</name>
    <dbReference type="NCBI Taxonomy" id="2714956"/>
    <lineage>
        <taxon>Bacteria</taxon>
        <taxon>Bacillati</taxon>
        <taxon>Actinomycetota</taxon>
        <taxon>Actinomycetes</taxon>
        <taxon>Motilibacterales</taxon>
        <taxon>Motilibacteraceae</taxon>
        <taxon>Motilibacter</taxon>
    </lineage>
</organism>
<dbReference type="PANTHER" id="PTHR43434:SF16">
    <property type="entry name" value="BLL8046 PROTEIN"/>
    <property type="match status" value="1"/>
</dbReference>
<accession>A0ABX0H061</accession>
<keyword evidence="2" id="KW-1185">Reference proteome</keyword>
<dbReference type="CDD" id="cd01427">
    <property type="entry name" value="HAD_like"/>
    <property type="match status" value="1"/>
</dbReference>
<dbReference type="InterPro" id="IPR023214">
    <property type="entry name" value="HAD_sf"/>
</dbReference>
<evidence type="ECO:0000313" key="1">
    <source>
        <dbReference type="EMBL" id="NHC16633.1"/>
    </source>
</evidence>
<evidence type="ECO:0000313" key="2">
    <source>
        <dbReference type="Proteomes" id="UP000800981"/>
    </source>
</evidence>
<dbReference type="Gene3D" id="3.40.50.1000">
    <property type="entry name" value="HAD superfamily/HAD-like"/>
    <property type="match status" value="1"/>
</dbReference>
<gene>
    <name evidence="1" type="ORF">G9H71_22900</name>
</gene>
<protein>
    <submittedName>
        <fullName evidence="1">HAD family hydrolase</fullName>
    </submittedName>
</protein>
<dbReference type="PANTHER" id="PTHR43434">
    <property type="entry name" value="PHOSPHOGLYCOLATE PHOSPHATASE"/>
    <property type="match status" value="1"/>
</dbReference>
<keyword evidence="1" id="KW-0378">Hydrolase</keyword>
<dbReference type="InterPro" id="IPR050155">
    <property type="entry name" value="HAD-like_hydrolase_sf"/>
</dbReference>